<dbReference type="SUPFAM" id="SSF69695">
    <property type="entry name" value="SRP19"/>
    <property type="match status" value="1"/>
</dbReference>
<dbReference type="InterPro" id="IPR002778">
    <property type="entry name" value="Signal_recog_particle_SRP19"/>
</dbReference>
<dbReference type="GO" id="GO:0006617">
    <property type="term" value="P:SRP-dependent cotranslational protein targeting to membrane, signal sequence recognition"/>
    <property type="evidence" value="ECO:0007669"/>
    <property type="project" value="TreeGrafter"/>
</dbReference>
<dbReference type="GO" id="GO:0008312">
    <property type="term" value="F:7S RNA binding"/>
    <property type="evidence" value="ECO:0007669"/>
    <property type="project" value="InterPro"/>
</dbReference>
<organism evidence="6 7">
    <name type="scientific">Rhodotorula paludigena</name>
    <dbReference type="NCBI Taxonomy" id="86838"/>
    <lineage>
        <taxon>Eukaryota</taxon>
        <taxon>Fungi</taxon>
        <taxon>Dikarya</taxon>
        <taxon>Basidiomycota</taxon>
        <taxon>Pucciniomycotina</taxon>
        <taxon>Microbotryomycetes</taxon>
        <taxon>Sporidiobolales</taxon>
        <taxon>Sporidiobolaceae</taxon>
        <taxon>Rhodotorula</taxon>
    </lineage>
</organism>
<dbReference type="InterPro" id="IPR036521">
    <property type="entry name" value="SRP19-like_sf"/>
</dbReference>
<feature type="region of interest" description="Disordered" evidence="5">
    <location>
        <begin position="1"/>
        <end position="51"/>
    </location>
</feature>
<feature type="region of interest" description="Disordered" evidence="5">
    <location>
        <begin position="177"/>
        <end position="198"/>
    </location>
</feature>
<dbReference type="PANTHER" id="PTHR17453">
    <property type="entry name" value="SIGNAL RECOGNITION PARTICLE 19 KD PROTEIN"/>
    <property type="match status" value="1"/>
</dbReference>
<feature type="compositionally biased region" description="Acidic residues" evidence="5">
    <location>
        <begin position="7"/>
        <end position="16"/>
    </location>
</feature>
<feature type="compositionally biased region" description="Low complexity" evidence="5">
    <location>
        <begin position="19"/>
        <end position="35"/>
    </location>
</feature>
<dbReference type="Gene3D" id="3.30.56.30">
    <property type="entry name" value="Signal recognition particle, SRP19-like subunit"/>
    <property type="match status" value="1"/>
</dbReference>
<dbReference type="Pfam" id="PF01922">
    <property type="entry name" value="SRP19"/>
    <property type="match status" value="1"/>
</dbReference>
<keyword evidence="4" id="KW-0687">Ribonucleoprotein</keyword>
<dbReference type="Proteomes" id="UP001342314">
    <property type="component" value="Unassembled WGS sequence"/>
</dbReference>
<comment type="subcellular location">
    <subcellularLocation>
        <location evidence="1">Cytoplasm</location>
    </subcellularLocation>
</comment>
<evidence type="ECO:0000256" key="3">
    <source>
        <dbReference type="ARBA" id="ARBA00023135"/>
    </source>
</evidence>
<evidence type="ECO:0000313" key="7">
    <source>
        <dbReference type="Proteomes" id="UP001342314"/>
    </source>
</evidence>
<name>A0AAV5GF92_9BASI</name>
<accession>A0AAV5GF92</accession>
<reference evidence="6 7" key="1">
    <citation type="submission" date="2021-12" db="EMBL/GenBank/DDBJ databases">
        <title>High titer production of polyol ester of fatty acids by Rhodotorula paludigena BS15 towards product separation-free biomass refinery.</title>
        <authorList>
            <person name="Mano J."/>
            <person name="Ono H."/>
            <person name="Tanaka T."/>
            <person name="Naito K."/>
            <person name="Sushida H."/>
            <person name="Ike M."/>
            <person name="Tokuyasu K."/>
            <person name="Kitaoka M."/>
        </authorList>
    </citation>
    <scope>NUCLEOTIDE SEQUENCE [LARGE SCALE GENOMIC DNA]</scope>
    <source>
        <strain evidence="6 7">BS15</strain>
    </source>
</reference>
<keyword evidence="2" id="KW-0963">Cytoplasm</keyword>
<dbReference type="AlphaFoldDB" id="A0AAV5GF92"/>
<dbReference type="EMBL" id="BQKY01000008">
    <property type="protein sequence ID" value="GJN91201.1"/>
    <property type="molecule type" value="Genomic_DNA"/>
</dbReference>
<gene>
    <name evidence="6" type="ORF">Rhopal_004219-T1</name>
</gene>
<protein>
    <recommendedName>
        <fullName evidence="8">Signal recognition particle, SRP19 subunit</fullName>
    </recommendedName>
</protein>
<evidence type="ECO:0000313" key="6">
    <source>
        <dbReference type="EMBL" id="GJN91201.1"/>
    </source>
</evidence>
<dbReference type="GO" id="GO:0005786">
    <property type="term" value="C:signal recognition particle, endoplasmic reticulum targeting"/>
    <property type="evidence" value="ECO:0007669"/>
    <property type="project" value="UniProtKB-KW"/>
</dbReference>
<comment type="caution">
    <text evidence="6">The sequence shown here is derived from an EMBL/GenBank/DDBJ whole genome shotgun (WGS) entry which is preliminary data.</text>
</comment>
<feature type="compositionally biased region" description="Basic and acidic residues" evidence="5">
    <location>
        <begin position="234"/>
        <end position="252"/>
    </location>
</feature>
<evidence type="ECO:0000256" key="1">
    <source>
        <dbReference type="ARBA" id="ARBA00004496"/>
    </source>
</evidence>
<feature type="compositionally biased region" description="Basic residues" evidence="5">
    <location>
        <begin position="256"/>
        <end position="267"/>
    </location>
</feature>
<sequence length="267" mass="29140">MPTIEDYASDPDDMELELSSAPAPAPSAAAKGKAPAMPPPPPGAGGLFDNEPAVPKALRILPDGSLGKVFDDAHSRWDTLYPIYIDAKHPQQDGARRVNRETALEWPIAEQMAKACRMLGFDTVFEPSKTHPKDWANPGRVKVQLRDGDGKPRNPSIKNKRILLNRIAVLLKPHQPVAPAPTASNPHPLPPIHRRLPANSPAISHGVLAQAVEGKGPLAGMMGGLGGGEDEDAAEKARVEREEEEKRKREQMIKMMKGKKVHIKRRR</sequence>
<evidence type="ECO:0000256" key="4">
    <source>
        <dbReference type="ARBA" id="ARBA00023274"/>
    </source>
</evidence>
<evidence type="ECO:0000256" key="5">
    <source>
        <dbReference type="SAM" id="MobiDB-lite"/>
    </source>
</evidence>
<keyword evidence="7" id="KW-1185">Reference proteome</keyword>
<feature type="region of interest" description="Disordered" evidence="5">
    <location>
        <begin position="223"/>
        <end position="267"/>
    </location>
</feature>
<keyword evidence="3" id="KW-0733">Signal recognition particle</keyword>
<dbReference type="PANTHER" id="PTHR17453:SF0">
    <property type="entry name" value="SIGNAL RECOGNITION PARTICLE 19 KDA PROTEIN"/>
    <property type="match status" value="1"/>
</dbReference>
<proteinExistence type="predicted"/>
<evidence type="ECO:0000256" key="2">
    <source>
        <dbReference type="ARBA" id="ARBA00022490"/>
    </source>
</evidence>
<evidence type="ECO:0008006" key="8">
    <source>
        <dbReference type="Google" id="ProtNLM"/>
    </source>
</evidence>